<evidence type="ECO:0000256" key="5">
    <source>
        <dbReference type="ARBA" id="ARBA00022763"/>
    </source>
</evidence>
<dbReference type="InterPro" id="IPR004013">
    <property type="entry name" value="PHP_dom"/>
</dbReference>
<protein>
    <recommendedName>
        <fullName evidence="9">Error-prone DNA polymerase</fullName>
        <ecNumber evidence="9">2.7.7.7</ecNumber>
    </recommendedName>
</protein>
<reference evidence="12 13" key="1">
    <citation type="submission" date="2019-03" db="EMBL/GenBank/DDBJ databases">
        <title>Roseomonas sp. a novel Roseomonas species isolated from Sea whip Gorgonian.</title>
        <authorList>
            <person name="Li F."/>
            <person name="Pan X."/>
            <person name="Huang S."/>
            <person name="Li Z."/>
            <person name="Meng B."/>
        </authorList>
    </citation>
    <scope>NUCLEOTIDE SEQUENCE [LARGE SCALE GENOMIC DNA]</scope>
    <source>
        <strain evidence="12 13">M0104</strain>
    </source>
</reference>
<dbReference type="InterPro" id="IPR029460">
    <property type="entry name" value="DNAPol_HHH"/>
</dbReference>
<dbReference type="GO" id="GO:0006281">
    <property type="term" value="P:DNA repair"/>
    <property type="evidence" value="ECO:0007669"/>
    <property type="project" value="UniProtKB-UniRule"/>
</dbReference>
<dbReference type="EMBL" id="SNVJ01000009">
    <property type="protein sequence ID" value="MXP64038.1"/>
    <property type="molecule type" value="Genomic_DNA"/>
</dbReference>
<dbReference type="NCBIfam" id="NF004225">
    <property type="entry name" value="PRK05672.1"/>
    <property type="match status" value="1"/>
</dbReference>
<gene>
    <name evidence="12" type="primary">dnaE</name>
    <name evidence="9" type="synonym">dnaE2</name>
    <name evidence="12" type="ORF">E0493_11855</name>
</gene>
<dbReference type="Pfam" id="PF07733">
    <property type="entry name" value="DNA_pol3_alpha"/>
    <property type="match status" value="1"/>
</dbReference>
<keyword evidence="13" id="KW-1185">Reference proteome</keyword>
<evidence type="ECO:0000259" key="11">
    <source>
        <dbReference type="SMART" id="SM00481"/>
    </source>
</evidence>
<dbReference type="Pfam" id="PF17657">
    <property type="entry name" value="DNA_pol3_finger"/>
    <property type="match status" value="1"/>
</dbReference>
<comment type="caution">
    <text evidence="12">The sequence shown here is derived from an EMBL/GenBank/DDBJ whole genome shotgun (WGS) entry which is preliminary data.</text>
</comment>
<dbReference type="InterPro" id="IPR003141">
    <property type="entry name" value="Pol/His_phosphatase_N"/>
</dbReference>
<dbReference type="EC" id="2.7.7.7" evidence="9"/>
<evidence type="ECO:0000256" key="6">
    <source>
        <dbReference type="ARBA" id="ARBA00022932"/>
    </source>
</evidence>
<dbReference type="Pfam" id="PF02811">
    <property type="entry name" value="PHP"/>
    <property type="match status" value="1"/>
</dbReference>
<feature type="compositionally biased region" description="Basic and acidic residues" evidence="10">
    <location>
        <begin position="1075"/>
        <end position="1089"/>
    </location>
</feature>
<evidence type="ECO:0000256" key="7">
    <source>
        <dbReference type="ARBA" id="ARBA00023204"/>
    </source>
</evidence>
<dbReference type="RefSeq" id="WP_160937168.1">
    <property type="nucleotide sequence ID" value="NZ_SNVJ01000009.1"/>
</dbReference>
<evidence type="ECO:0000313" key="13">
    <source>
        <dbReference type="Proteomes" id="UP000460715"/>
    </source>
</evidence>
<dbReference type="PANTHER" id="PTHR32294:SF4">
    <property type="entry name" value="ERROR-PRONE DNA POLYMERASE"/>
    <property type="match status" value="1"/>
</dbReference>
<evidence type="ECO:0000256" key="8">
    <source>
        <dbReference type="ARBA" id="ARBA00049244"/>
    </source>
</evidence>
<dbReference type="InterPro" id="IPR040982">
    <property type="entry name" value="DNA_pol3_finger"/>
</dbReference>
<dbReference type="AlphaFoldDB" id="A0A845BBM2"/>
<keyword evidence="2 9" id="KW-0808">Transferase</keyword>
<dbReference type="GO" id="GO:0008408">
    <property type="term" value="F:3'-5' exonuclease activity"/>
    <property type="evidence" value="ECO:0007669"/>
    <property type="project" value="InterPro"/>
</dbReference>
<keyword evidence="6 9" id="KW-0239">DNA-directed DNA polymerase</keyword>
<keyword evidence="1 9" id="KW-0963">Cytoplasm</keyword>
<organism evidence="12 13">
    <name type="scientific">Teichococcus coralli</name>
    <dbReference type="NCBI Taxonomy" id="2545983"/>
    <lineage>
        <taxon>Bacteria</taxon>
        <taxon>Pseudomonadati</taxon>
        <taxon>Pseudomonadota</taxon>
        <taxon>Alphaproteobacteria</taxon>
        <taxon>Acetobacterales</taxon>
        <taxon>Roseomonadaceae</taxon>
        <taxon>Roseomonas</taxon>
    </lineage>
</organism>
<dbReference type="OrthoDB" id="9803237at2"/>
<dbReference type="CDD" id="cd04485">
    <property type="entry name" value="DnaE_OBF"/>
    <property type="match status" value="1"/>
</dbReference>
<keyword evidence="5 9" id="KW-0227">DNA damage</keyword>
<name>A0A845BBM2_9PROT</name>
<keyword evidence="3 9" id="KW-0548">Nucleotidyltransferase</keyword>
<keyword evidence="7 9" id="KW-0234">DNA repair</keyword>
<dbReference type="Pfam" id="PF14579">
    <property type="entry name" value="HHH_6"/>
    <property type="match status" value="1"/>
</dbReference>
<evidence type="ECO:0000256" key="1">
    <source>
        <dbReference type="ARBA" id="ARBA00022490"/>
    </source>
</evidence>
<comment type="function">
    <text evidence="9">DNA polymerase involved in damage-induced mutagenesis and translesion synthesis (TLS). It is not the major replicative DNA polymerase.</text>
</comment>
<dbReference type="Gene3D" id="3.20.20.140">
    <property type="entry name" value="Metal-dependent hydrolases"/>
    <property type="match status" value="1"/>
</dbReference>
<evidence type="ECO:0000256" key="3">
    <source>
        <dbReference type="ARBA" id="ARBA00022695"/>
    </source>
</evidence>
<evidence type="ECO:0000256" key="10">
    <source>
        <dbReference type="SAM" id="MobiDB-lite"/>
    </source>
</evidence>
<accession>A0A845BBM2</accession>
<dbReference type="PANTHER" id="PTHR32294">
    <property type="entry name" value="DNA POLYMERASE III SUBUNIT ALPHA"/>
    <property type="match status" value="1"/>
</dbReference>
<comment type="subcellular location">
    <subcellularLocation>
        <location evidence="9">Cytoplasm</location>
    </subcellularLocation>
</comment>
<dbReference type="InterPro" id="IPR023073">
    <property type="entry name" value="DnaE2"/>
</dbReference>
<feature type="domain" description="Polymerase/histidinol phosphatase N-terminal" evidence="11">
    <location>
        <begin position="8"/>
        <end position="75"/>
    </location>
</feature>
<dbReference type="InterPro" id="IPR011708">
    <property type="entry name" value="DNA_pol3_alpha_NTPase_dom"/>
</dbReference>
<dbReference type="InterPro" id="IPR004805">
    <property type="entry name" value="DnaE2/DnaE/PolC"/>
</dbReference>
<evidence type="ECO:0000313" key="12">
    <source>
        <dbReference type="EMBL" id="MXP64038.1"/>
    </source>
</evidence>
<proteinExistence type="inferred from homology"/>
<evidence type="ECO:0000256" key="2">
    <source>
        <dbReference type="ARBA" id="ARBA00022679"/>
    </source>
</evidence>
<dbReference type="NCBIfam" id="TIGR00594">
    <property type="entry name" value="polc"/>
    <property type="match status" value="1"/>
</dbReference>
<keyword evidence="4 9" id="KW-0235">DNA replication</keyword>
<dbReference type="Proteomes" id="UP000460715">
    <property type="component" value="Unassembled WGS sequence"/>
</dbReference>
<dbReference type="SMART" id="SM00481">
    <property type="entry name" value="POLIIIAc"/>
    <property type="match status" value="1"/>
</dbReference>
<dbReference type="GO" id="GO:0006260">
    <property type="term" value="P:DNA replication"/>
    <property type="evidence" value="ECO:0007669"/>
    <property type="project" value="UniProtKB-KW"/>
</dbReference>
<dbReference type="GO" id="GO:0005737">
    <property type="term" value="C:cytoplasm"/>
    <property type="evidence" value="ECO:0007669"/>
    <property type="project" value="UniProtKB-SubCell"/>
</dbReference>
<comment type="similarity">
    <text evidence="9">Belongs to the DNA polymerase type-C family. DnaE2 subfamily.</text>
</comment>
<dbReference type="CDD" id="cd07434">
    <property type="entry name" value="PHP_PolIIIA_DnaE2"/>
    <property type="match status" value="1"/>
</dbReference>
<feature type="region of interest" description="Disordered" evidence="10">
    <location>
        <begin position="1070"/>
        <end position="1104"/>
    </location>
</feature>
<evidence type="ECO:0000256" key="4">
    <source>
        <dbReference type="ARBA" id="ARBA00022705"/>
    </source>
</evidence>
<dbReference type="GO" id="GO:0003887">
    <property type="term" value="F:DNA-directed DNA polymerase activity"/>
    <property type="evidence" value="ECO:0007669"/>
    <property type="project" value="UniProtKB-UniRule"/>
</dbReference>
<sequence length="1104" mass="119845">MSDIPAFAELGARSNFSFLDGASHPEELVETAAALGYAGFGLCDSNGLAGVIRGHLAAREKGLPFAVGCRLRLADGSEWLAWPVDRAGYGRLTVLLSRGRREAPKGTFPLGTEDMLAAAEGWVLAAVPPRAPPRAFDAGFADRLRRVAAALRPRLALPLLVAAACPLLGDDQRRLDRLAGMAEAAGAWLLATNDPRFHHPARRRLADVLTAIRLGRGVEALGFAAEPNAERHLKSPGAMARLFARHPQALRNTLHVLDAARGFSLEQLRYEYPEEALEEGRTAQETLEARVAQAAAARWPGGTPAAIAARIAHELRLIGDLGYAPYFLTVHEIVRFAREKDILCQGRGSAANSAVCFVLGITAVDPAKHDLLFERFVSASRGEPPDIDIDFEHERREEVIQHLYERYGRERAAICATVIRYRPRSALREVGKAMGLSEDVTARLAKMSWGPGGSMDFRELARGEGLDTEDPRLALALELAEELVGFPRHTATHVGGFVITRGPLVELAVVTRAAMEGRTVLEWDKDDIDALGILKVDVLGLGMLSCLRRAFHLLRGHARLDVKLDTLPGECAATYAMLRRADSLGVFQVESRAQMNMLPRLQPKEFYDLVIQVAIVRPGPIQGDMVHPYLRRRQGVEQAVYPAPADGNPDELRGVLEKTLGVPLFQEQAMRIAIVAAGFTPEEADQLRRAMATFKLNGGIERYQEKLVGGMVRRGYVREFAERVFAQIQGFSSYGFPESHAASFAHLVYASAWVKCHHPAVFAAALLNSQPMGFYAPAQIVRDAREHGVEVRPVSVNASDWDCTLEAAATSAGGLALRLGLRLARGLAEVEGQAIVAARQARNGAPFEGVEEMAWRSGVGRRALRALAAADGFAEAGSPRRHAAWEAHAAADGFRDLPLFAAAQEGAAAALAGEAPLLAEPAPALPAEREGERVVEDYLATGLTLGRHPMALLRPELEAMGWVDTRRLATARPGSAIRLAGMVLMRQRPGSAQGIVFLTVEDEHGTANLVVYADVAARDRAALIAGRLLLAEGVVEREAQHVAVPVIHLIVRRLTDRSDLLDSLPHGGSAWAERSLGRADEVRRPEPGSRRPNRVKMPGSRDFR</sequence>
<dbReference type="HAMAP" id="MF_01902">
    <property type="entry name" value="DNApol_error_prone"/>
    <property type="match status" value="1"/>
</dbReference>
<evidence type="ECO:0000256" key="9">
    <source>
        <dbReference type="HAMAP-Rule" id="MF_01902"/>
    </source>
</evidence>
<dbReference type="Gene3D" id="1.10.150.870">
    <property type="match status" value="1"/>
</dbReference>
<comment type="catalytic activity">
    <reaction evidence="8 9">
        <text>DNA(n) + a 2'-deoxyribonucleoside 5'-triphosphate = DNA(n+1) + diphosphate</text>
        <dbReference type="Rhea" id="RHEA:22508"/>
        <dbReference type="Rhea" id="RHEA-COMP:17339"/>
        <dbReference type="Rhea" id="RHEA-COMP:17340"/>
        <dbReference type="ChEBI" id="CHEBI:33019"/>
        <dbReference type="ChEBI" id="CHEBI:61560"/>
        <dbReference type="ChEBI" id="CHEBI:173112"/>
        <dbReference type="EC" id="2.7.7.7"/>
    </reaction>
</comment>